<evidence type="ECO:0000256" key="2">
    <source>
        <dbReference type="PROSITE-ProRule" id="PRU00266"/>
    </source>
</evidence>
<gene>
    <name evidence="4" type="ORF">R5R35_009210</name>
</gene>
<dbReference type="GO" id="GO:0005737">
    <property type="term" value="C:cytoplasm"/>
    <property type="evidence" value="ECO:0007669"/>
    <property type="project" value="TreeGrafter"/>
</dbReference>
<dbReference type="GO" id="GO:0016442">
    <property type="term" value="C:RISC complex"/>
    <property type="evidence" value="ECO:0007669"/>
    <property type="project" value="TreeGrafter"/>
</dbReference>
<keyword evidence="1 2" id="KW-0694">RNA-binding</keyword>
<name>A0AAN9YWV4_9ORTH</name>
<feature type="domain" description="DRBM" evidence="3">
    <location>
        <begin position="101"/>
        <end position="169"/>
    </location>
</feature>
<comment type="caution">
    <text evidence="4">The sequence shown here is derived from an EMBL/GenBank/DDBJ whole genome shotgun (WGS) entry which is preliminary data.</text>
</comment>
<dbReference type="PROSITE" id="PS50137">
    <property type="entry name" value="DS_RBD"/>
    <property type="match status" value="2"/>
</dbReference>
<dbReference type="PANTHER" id="PTHR46205">
    <property type="entry name" value="LOQUACIOUS, ISOFORM B"/>
    <property type="match status" value="1"/>
</dbReference>
<evidence type="ECO:0000313" key="5">
    <source>
        <dbReference type="Proteomes" id="UP001378592"/>
    </source>
</evidence>
<dbReference type="CDD" id="cd19862">
    <property type="entry name" value="DSRM_PRKRA-like_rpt1"/>
    <property type="match status" value="1"/>
</dbReference>
<keyword evidence="5" id="KW-1185">Reference proteome</keyword>
<dbReference type="EMBL" id="JAZDUA010000678">
    <property type="protein sequence ID" value="KAK7789998.1"/>
    <property type="molecule type" value="Genomic_DNA"/>
</dbReference>
<dbReference type="GO" id="GO:0030422">
    <property type="term" value="P:siRNA processing"/>
    <property type="evidence" value="ECO:0007669"/>
    <property type="project" value="TreeGrafter"/>
</dbReference>
<organism evidence="4 5">
    <name type="scientific">Gryllus longicercus</name>
    <dbReference type="NCBI Taxonomy" id="2509291"/>
    <lineage>
        <taxon>Eukaryota</taxon>
        <taxon>Metazoa</taxon>
        <taxon>Ecdysozoa</taxon>
        <taxon>Arthropoda</taxon>
        <taxon>Hexapoda</taxon>
        <taxon>Insecta</taxon>
        <taxon>Pterygota</taxon>
        <taxon>Neoptera</taxon>
        <taxon>Polyneoptera</taxon>
        <taxon>Orthoptera</taxon>
        <taxon>Ensifera</taxon>
        <taxon>Gryllidea</taxon>
        <taxon>Grylloidea</taxon>
        <taxon>Gryllidae</taxon>
        <taxon>Gryllinae</taxon>
        <taxon>Gryllus</taxon>
    </lineage>
</organism>
<dbReference type="PANTHER" id="PTHR46205:SF3">
    <property type="entry name" value="LOQUACIOUS, ISOFORM B"/>
    <property type="match status" value="1"/>
</dbReference>
<dbReference type="SUPFAM" id="SSF54768">
    <property type="entry name" value="dsRNA-binding domain-like"/>
    <property type="match status" value="2"/>
</dbReference>
<dbReference type="GO" id="GO:0003725">
    <property type="term" value="F:double-stranded RNA binding"/>
    <property type="evidence" value="ECO:0007669"/>
    <property type="project" value="TreeGrafter"/>
</dbReference>
<feature type="domain" description="DRBM" evidence="3">
    <location>
        <begin position="5"/>
        <end position="72"/>
    </location>
</feature>
<reference evidence="4 5" key="1">
    <citation type="submission" date="2024-03" db="EMBL/GenBank/DDBJ databases">
        <title>The genome assembly and annotation of the cricket Gryllus longicercus Weissman &amp; Gray.</title>
        <authorList>
            <person name="Szrajer S."/>
            <person name="Gray D."/>
            <person name="Ylla G."/>
        </authorList>
    </citation>
    <scope>NUCLEOTIDE SEQUENCE [LARGE SCALE GENOMIC DNA]</scope>
    <source>
        <strain evidence="4">DAG 2021-001</strain>
        <tissue evidence="4">Whole body minus gut</tissue>
    </source>
</reference>
<dbReference type="GO" id="GO:0070578">
    <property type="term" value="C:RISC-loading complex"/>
    <property type="evidence" value="ECO:0007669"/>
    <property type="project" value="TreeGrafter"/>
</dbReference>
<protein>
    <recommendedName>
        <fullName evidence="3">DRBM domain-containing protein</fullName>
    </recommendedName>
</protein>
<dbReference type="GO" id="GO:0005634">
    <property type="term" value="C:nucleus"/>
    <property type="evidence" value="ECO:0007669"/>
    <property type="project" value="TreeGrafter"/>
</dbReference>
<evidence type="ECO:0000313" key="4">
    <source>
        <dbReference type="EMBL" id="KAK7789998.1"/>
    </source>
</evidence>
<sequence>MGSKTPVSILQEMMARLGTPPTYNLIYDGSGTHTTVFKYRVNASNVTAIGSGRSKKEAKHEAARIALERLATHQIADTQPPGVPPEAVEVVTPYKDQLKENAIGALHDMCATNEIPMPDYDLIEEKGAPHEKIFTFVCSVSKQREIGIGRTKKQAKQLAAFNMMNRLKESLSDVLKDVQSEHVEQSSNDNVEIAASKYIAAVGTPRKKFRLNRSPYMYHNFFSEMSQECQESAWEILSTIKFPLTFQEAKDSGVDWMSHLDKVLECLEIQKSVMPGRPSVTGNETIFLQINHSSEAVFYGSGDNSQNALQQAAYLALLFLVVQLRQKENKCWNPT</sequence>
<dbReference type="InterPro" id="IPR014720">
    <property type="entry name" value="dsRBD_dom"/>
</dbReference>
<dbReference type="GO" id="GO:0035197">
    <property type="term" value="F:siRNA binding"/>
    <property type="evidence" value="ECO:0007669"/>
    <property type="project" value="TreeGrafter"/>
</dbReference>
<evidence type="ECO:0000256" key="1">
    <source>
        <dbReference type="ARBA" id="ARBA00022884"/>
    </source>
</evidence>
<dbReference type="GO" id="GO:0070920">
    <property type="term" value="P:regulation of regulatory ncRNA processing"/>
    <property type="evidence" value="ECO:0007669"/>
    <property type="project" value="TreeGrafter"/>
</dbReference>
<evidence type="ECO:0000259" key="3">
    <source>
        <dbReference type="PROSITE" id="PS50137"/>
    </source>
</evidence>
<dbReference type="AlphaFoldDB" id="A0AAN9YWV4"/>
<accession>A0AAN9YWV4</accession>
<dbReference type="Gene3D" id="3.30.160.20">
    <property type="match status" value="2"/>
</dbReference>
<dbReference type="InterPro" id="IPR051247">
    <property type="entry name" value="RLC_Component"/>
</dbReference>
<dbReference type="Proteomes" id="UP001378592">
    <property type="component" value="Unassembled WGS sequence"/>
</dbReference>
<dbReference type="Pfam" id="PF00035">
    <property type="entry name" value="dsrm"/>
    <property type="match status" value="2"/>
</dbReference>
<dbReference type="SMART" id="SM00358">
    <property type="entry name" value="DSRM"/>
    <property type="match status" value="2"/>
</dbReference>
<dbReference type="FunFam" id="3.30.160.20:FF:000007">
    <property type="entry name" value="Double-stranded RNA-binding protein Staufen homolog 1"/>
    <property type="match status" value="1"/>
</dbReference>
<proteinExistence type="predicted"/>